<gene>
    <name evidence="1" type="ORF">KUTeg_008903</name>
</gene>
<dbReference type="EMBL" id="JARBDR010000342">
    <property type="protein sequence ID" value="KAJ8314342.1"/>
    <property type="molecule type" value="Genomic_DNA"/>
</dbReference>
<evidence type="ECO:0000313" key="1">
    <source>
        <dbReference type="EMBL" id="KAJ8314342.1"/>
    </source>
</evidence>
<proteinExistence type="predicted"/>
<comment type="caution">
    <text evidence="1">The sequence shown here is derived from an EMBL/GenBank/DDBJ whole genome shotgun (WGS) entry which is preliminary data.</text>
</comment>
<name>A0ABQ9FCZ1_TEGGR</name>
<sequence>MELEKGVGILLGPVSNGGLCCISDTGGTKYSIYEPIKRNSPSTFETLYEVVQKNESKVTDTILKADRNFVRRIVTAYAAGRDIDLKTLLTHELMPVPLSLAELIYEPETRQCWLIYLPKTLNSSSCLILDGQARVLSIENPTHVKTFRDFVDVFVNSVYQSGAKFKRIDVIFDRYRQESIKQTT</sequence>
<keyword evidence="2" id="KW-1185">Reference proteome</keyword>
<dbReference type="Proteomes" id="UP001217089">
    <property type="component" value="Unassembled WGS sequence"/>
</dbReference>
<accession>A0ABQ9FCZ1</accession>
<evidence type="ECO:0000313" key="2">
    <source>
        <dbReference type="Proteomes" id="UP001217089"/>
    </source>
</evidence>
<organism evidence="1 2">
    <name type="scientific">Tegillarca granosa</name>
    <name type="common">Malaysian cockle</name>
    <name type="synonym">Anadara granosa</name>
    <dbReference type="NCBI Taxonomy" id="220873"/>
    <lineage>
        <taxon>Eukaryota</taxon>
        <taxon>Metazoa</taxon>
        <taxon>Spiralia</taxon>
        <taxon>Lophotrochozoa</taxon>
        <taxon>Mollusca</taxon>
        <taxon>Bivalvia</taxon>
        <taxon>Autobranchia</taxon>
        <taxon>Pteriomorphia</taxon>
        <taxon>Arcoida</taxon>
        <taxon>Arcoidea</taxon>
        <taxon>Arcidae</taxon>
        <taxon>Tegillarca</taxon>
    </lineage>
</organism>
<protein>
    <submittedName>
        <fullName evidence="1">Uncharacterized protein</fullName>
    </submittedName>
</protein>
<reference evidence="1 2" key="1">
    <citation type="submission" date="2022-12" db="EMBL/GenBank/DDBJ databases">
        <title>Chromosome-level genome of Tegillarca granosa.</title>
        <authorList>
            <person name="Kim J."/>
        </authorList>
    </citation>
    <scope>NUCLEOTIDE SEQUENCE [LARGE SCALE GENOMIC DNA]</scope>
    <source>
        <strain evidence="1">Teg-2019</strain>
        <tissue evidence="1">Adductor muscle</tissue>
    </source>
</reference>